<dbReference type="AlphaFoldDB" id="A0A9P0GK02"/>
<dbReference type="EMBL" id="OV651819">
    <property type="protein sequence ID" value="CAH1113782.1"/>
    <property type="molecule type" value="Genomic_DNA"/>
</dbReference>
<evidence type="ECO:0000313" key="2">
    <source>
        <dbReference type="EMBL" id="CAH1113782.1"/>
    </source>
</evidence>
<evidence type="ECO:0000256" key="1">
    <source>
        <dbReference type="SAM" id="MobiDB-lite"/>
    </source>
</evidence>
<feature type="region of interest" description="Disordered" evidence="1">
    <location>
        <begin position="106"/>
        <end position="146"/>
    </location>
</feature>
<reference evidence="2" key="1">
    <citation type="submission" date="2022-01" db="EMBL/GenBank/DDBJ databases">
        <authorList>
            <person name="King R."/>
        </authorList>
    </citation>
    <scope>NUCLEOTIDE SEQUENCE</scope>
</reference>
<dbReference type="Proteomes" id="UP001153636">
    <property type="component" value="Chromosome 7"/>
</dbReference>
<sequence>MVVPVERVSIPRQDRKKFVGNNLVLNIESNDSALMLTGNNCKVKLEENSGSIKVVGDHCELMVLKGKGNIKYIGNYGKIRLGLGMSSDVVRYIGNDGYISNVANTEADSDSDNVKNKEKQYKHSKSNNKTNGDTARSKKTETIDTKKNISIRNSNMIHVTTPCIPEDFEVAEPLPSRDRCSHYRYLLRKK</sequence>
<evidence type="ECO:0000313" key="3">
    <source>
        <dbReference type="Proteomes" id="UP001153636"/>
    </source>
</evidence>
<gene>
    <name evidence="2" type="ORF">PSYICH_LOCUS13928</name>
</gene>
<dbReference type="OrthoDB" id="8190314at2759"/>
<protein>
    <submittedName>
        <fullName evidence="2">Uncharacterized protein</fullName>
    </submittedName>
</protein>
<accession>A0A9P0GK02</accession>
<name>A0A9P0GK02_9CUCU</name>
<proteinExistence type="predicted"/>
<feature type="compositionally biased region" description="Basic and acidic residues" evidence="1">
    <location>
        <begin position="135"/>
        <end position="146"/>
    </location>
</feature>
<feature type="compositionally biased region" description="Basic and acidic residues" evidence="1">
    <location>
        <begin position="112"/>
        <end position="121"/>
    </location>
</feature>
<organism evidence="2 3">
    <name type="scientific">Psylliodes chrysocephalus</name>
    <dbReference type="NCBI Taxonomy" id="3402493"/>
    <lineage>
        <taxon>Eukaryota</taxon>
        <taxon>Metazoa</taxon>
        <taxon>Ecdysozoa</taxon>
        <taxon>Arthropoda</taxon>
        <taxon>Hexapoda</taxon>
        <taxon>Insecta</taxon>
        <taxon>Pterygota</taxon>
        <taxon>Neoptera</taxon>
        <taxon>Endopterygota</taxon>
        <taxon>Coleoptera</taxon>
        <taxon>Polyphaga</taxon>
        <taxon>Cucujiformia</taxon>
        <taxon>Chrysomeloidea</taxon>
        <taxon>Chrysomelidae</taxon>
        <taxon>Galerucinae</taxon>
        <taxon>Alticini</taxon>
        <taxon>Psylliodes</taxon>
    </lineage>
</organism>
<keyword evidence="3" id="KW-1185">Reference proteome</keyword>